<accession>A0ACB9ZZR6</accession>
<reference evidence="2" key="1">
    <citation type="journal article" date="2023" name="Nat. Plants">
        <title>Single-cell RNA sequencing provides a high-resolution roadmap for understanding the multicellular compartmentation of specialized metabolism.</title>
        <authorList>
            <person name="Sun S."/>
            <person name="Shen X."/>
            <person name="Li Y."/>
            <person name="Li Y."/>
            <person name="Wang S."/>
            <person name="Li R."/>
            <person name="Zhang H."/>
            <person name="Shen G."/>
            <person name="Guo B."/>
            <person name="Wei J."/>
            <person name="Xu J."/>
            <person name="St-Pierre B."/>
            <person name="Chen S."/>
            <person name="Sun C."/>
        </authorList>
    </citation>
    <scope>NUCLEOTIDE SEQUENCE [LARGE SCALE GENOMIC DNA]</scope>
</reference>
<organism evidence="1 2">
    <name type="scientific">Catharanthus roseus</name>
    <name type="common">Madagascar periwinkle</name>
    <name type="synonym">Vinca rosea</name>
    <dbReference type="NCBI Taxonomy" id="4058"/>
    <lineage>
        <taxon>Eukaryota</taxon>
        <taxon>Viridiplantae</taxon>
        <taxon>Streptophyta</taxon>
        <taxon>Embryophyta</taxon>
        <taxon>Tracheophyta</taxon>
        <taxon>Spermatophyta</taxon>
        <taxon>Magnoliopsida</taxon>
        <taxon>eudicotyledons</taxon>
        <taxon>Gunneridae</taxon>
        <taxon>Pentapetalae</taxon>
        <taxon>asterids</taxon>
        <taxon>lamiids</taxon>
        <taxon>Gentianales</taxon>
        <taxon>Apocynaceae</taxon>
        <taxon>Rauvolfioideae</taxon>
        <taxon>Vinceae</taxon>
        <taxon>Catharanthinae</taxon>
        <taxon>Catharanthus</taxon>
    </lineage>
</organism>
<sequence length="122" mass="14219">MNLEFLPLISSEWSNFNSIGGVFSLGTWYDSPKPSLRITCSQINSLLEGTLNAWFWRNLKNKEHLQEKNNERKQLTSLYLRENQQDYGKSHLFSNSKEGPKTQATPTMELAPQEDIRIWKLD</sequence>
<name>A0ACB9ZZR6_CATRO</name>
<dbReference type="Proteomes" id="UP001060085">
    <property type="component" value="Linkage Group LG07"/>
</dbReference>
<gene>
    <name evidence="1" type="ORF">M9H77_30864</name>
</gene>
<evidence type="ECO:0000313" key="2">
    <source>
        <dbReference type="Proteomes" id="UP001060085"/>
    </source>
</evidence>
<evidence type="ECO:0000313" key="1">
    <source>
        <dbReference type="EMBL" id="KAI5653677.1"/>
    </source>
</evidence>
<protein>
    <submittedName>
        <fullName evidence="1">Uncharacterized protein</fullName>
    </submittedName>
</protein>
<comment type="caution">
    <text evidence="1">The sequence shown here is derived from an EMBL/GenBank/DDBJ whole genome shotgun (WGS) entry which is preliminary data.</text>
</comment>
<keyword evidence="2" id="KW-1185">Reference proteome</keyword>
<proteinExistence type="predicted"/>
<dbReference type="EMBL" id="CM044707">
    <property type="protein sequence ID" value="KAI5653677.1"/>
    <property type="molecule type" value="Genomic_DNA"/>
</dbReference>